<dbReference type="EMBL" id="PYGA01000024">
    <property type="protein sequence ID" value="PSK89930.1"/>
    <property type="molecule type" value="Genomic_DNA"/>
</dbReference>
<comment type="caution">
    <text evidence="1">The sequence shown here is derived from an EMBL/GenBank/DDBJ whole genome shotgun (WGS) entry which is preliminary data.</text>
</comment>
<sequence length="61" mass="6239">MSIPPELVLALLYAGSDAVILRGSDGALEVVPATRAESDGQILYSQEQLLSEGIAGLGLVA</sequence>
<dbReference type="RefSeq" id="WP_106585990.1">
    <property type="nucleotide sequence ID" value="NZ_PYGA01000024.1"/>
</dbReference>
<dbReference type="OrthoDB" id="10003306at2"/>
<protein>
    <submittedName>
        <fullName evidence="1">Uncharacterized protein</fullName>
    </submittedName>
</protein>
<evidence type="ECO:0000313" key="2">
    <source>
        <dbReference type="Proteomes" id="UP000240542"/>
    </source>
</evidence>
<evidence type="ECO:0000313" key="1">
    <source>
        <dbReference type="EMBL" id="PSK89930.1"/>
    </source>
</evidence>
<accession>A0A2P8CY79</accession>
<dbReference type="AlphaFoldDB" id="A0A2P8CY79"/>
<organism evidence="1 2">
    <name type="scientific">Murinocardiopsis flavida</name>
    <dbReference type="NCBI Taxonomy" id="645275"/>
    <lineage>
        <taxon>Bacteria</taxon>
        <taxon>Bacillati</taxon>
        <taxon>Actinomycetota</taxon>
        <taxon>Actinomycetes</taxon>
        <taxon>Streptosporangiales</taxon>
        <taxon>Nocardiopsidaceae</taxon>
        <taxon>Murinocardiopsis</taxon>
    </lineage>
</organism>
<proteinExistence type="predicted"/>
<dbReference type="Proteomes" id="UP000240542">
    <property type="component" value="Unassembled WGS sequence"/>
</dbReference>
<reference evidence="1 2" key="1">
    <citation type="submission" date="2018-03" db="EMBL/GenBank/DDBJ databases">
        <title>Genomic Encyclopedia of Archaeal and Bacterial Type Strains, Phase II (KMG-II): from individual species to whole genera.</title>
        <authorList>
            <person name="Goeker M."/>
        </authorList>
    </citation>
    <scope>NUCLEOTIDE SEQUENCE [LARGE SCALE GENOMIC DNA]</scope>
    <source>
        <strain evidence="1 2">DSM 45312</strain>
    </source>
</reference>
<name>A0A2P8CY79_9ACTN</name>
<keyword evidence="2" id="KW-1185">Reference proteome</keyword>
<gene>
    <name evidence="1" type="ORF">CLV63_12434</name>
</gene>